<name>A0A914YFF4_9BILA</name>
<reference evidence="2" key="1">
    <citation type="submission" date="2022-11" db="UniProtKB">
        <authorList>
            <consortium name="WormBaseParasite"/>
        </authorList>
    </citation>
    <scope>IDENTIFICATION</scope>
</reference>
<evidence type="ECO:0000313" key="1">
    <source>
        <dbReference type="Proteomes" id="UP000887577"/>
    </source>
</evidence>
<evidence type="ECO:0000313" key="2">
    <source>
        <dbReference type="WBParaSite" id="PSU_v2.g1903.t1"/>
    </source>
</evidence>
<keyword evidence="1" id="KW-1185">Reference proteome</keyword>
<proteinExistence type="predicted"/>
<accession>A0A914YFF4</accession>
<dbReference type="AlphaFoldDB" id="A0A914YFF4"/>
<dbReference type="WBParaSite" id="PSU_v2.g1903.t1">
    <property type="protein sequence ID" value="PSU_v2.g1903.t1"/>
    <property type="gene ID" value="PSU_v2.g1903"/>
</dbReference>
<protein>
    <submittedName>
        <fullName evidence="2">Uncharacterized protein</fullName>
    </submittedName>
</protein>
<dbReference type="Proteomes" id="UP000887577">
    <property type="component" value="Unplaced"/>
</dbReference>
<organism evidence="1 2">
    <name type="scientific">Panagrolaimus superbus</name>
    <dbReference type="NCBI Taxonomy" id="310955"/>
    <lineage>
        <taxon>Eukaryota</taxon>
        <taxon>Metazoa</taxon>
        <taxon>Ecdysozoa</taxon>
        <taxon>Nematoda</taxon>
        <taxon>Chromadorea</taxon>
        <taxon>Rhabditida</taxon>
        <taxon>Tylenchina</taxon>
        <taxon>Panagrolaimomorpha</taxon>
        <taxon>Panagrolaimoidea</taxon>
        <taxon>Panagrolaimidae</taxon>
        <taxon>Panagrolaimus</taxon>
    </lineage>
</organism>
<sequence>MEAMRQSEREVADLMVRMKNLDLSKVKIDDVFSFLQEILTYLSSNQEQWTHLTEFFENLNFFVSKDLNKCIQDFTEGVKDGDAVETLVKPALIVSGLCVQMCNCASIYLEVSKKFIMPAITTVPGNLSLSKEQVEVSFFKVIINTYEFARKEFLVCNKRV</sequence>